<feature type="domain" description="Thioredoxin" evidence="5">
    <location>
        <begin position="17"/>
        <end position="161"/>
    </location>
</feature>
<keyword evidence="3" id="KW-1015">Disulfide bond</keyword>
<keyword evidence="4" id="KW-0676">Redox-active center</keyword>
<dbReference type="NCBIfam" id="NF001808">
    <property type="entry name" value="PRK00522.1"/>
    <property type="match status" value="1"/>
</dbReference>
<dbReference type="SUPFAM" id="SSF52833">
    <property type="entry name" value="Thioredoxin-like"/>
    <property type="match status" value="1"/>
</dbReference>
<name>A0A1H1BMW9_9LACT</name>
<evidence type="ECO:0000259" key="5">
    <source>
        <dbReference type="PROSITE" id="PS51352"/>
    </source>
</evidence>
<dbReference type="InterPro" id="IPR002065">
    <property type="entry name" value="TPX"/>
</dbReference>
<dbReference type="OrthoDB" id="9781543at2"/>
<accession>A0A1H1BMW9</accession>
<evidence type="ECO:0000256" key="1">
    <source>
        <dbReference type="ARBA" id="ARBA00022559"/>
    </source>
</evidence>
<evidence type="ECO:0000313" key="6">
    <source>
        <dbReference type="EMBL" id="SDQ53311.1"/>
    </source>
</evidence>
<gene>
    <name evidence="6" type="ORF">SAMN04487752_2660</name>
</gene>
<keyword evidence="1 6" id="KW-0575">Peroxidase</keyword>
<keyword evidence="2" id="KW-0049">Antioxidant</keyword>
<dbReference type="EMBL" id="FNJW01000008">
    <property type="protein sequence ID" value="SDQ53311.1"/>
    <property type="molecule type" value="Genomic_DNA"/>
</dbReference>
<reference evidence="7" key="1">
    <citation type="submission" date="2016-10" db="EMBL/GenBank/DDBJ databases">
        <authorList>
            <person name="Varghese N."/>
            <person name="Submissions S."/>
        </authorList>
    </citation>
    <scope>NUCLEOTIDE SEQUENCE [LARGE SCALE GENOMIC DNA]</scope>
    <source>
        <strain evidence="7">MPL-11</strain>
    </source>
</reference>
<dbReference type="GO" id="GO:0008379">
    <property type="term" value="F:thioredoxin peroxidase activity"/>
    <property type="evidence" value="ECO:0007669"/>
    <property type="project" value="InterPro"/>
</dbReference>
<dbReference type="PROSITE" id="PS51352">
    <property type="entry name" value="THIOREDOXIN_2"/>
    <property type="match status" value="1"/>
</dbReference>
<dbReference type="PANTHER" id="PTHR43110:SF1">
    <property type="entry name" value="THIOL PEROXIDASE"/>
    <property type="match status" value="1"/>
</dbReference>
<dbReference type="Pfam" id="PF00578">
    <property type="entry name" value="AhpC-TSA"/>
    <property type="match status" value="1"/>
</dbReference>
<evidence type="ECO:0000256" key="3">
    <source>
        <dbReference type="ARBA" id="ARBA00023157"/>
    </source>
</evidence>
<dbReference type="AlphaFoldDB" id="A0A1H1BMW9"/>
<keyword evidence="1 6" id="KW-0560">Oxidoreductase</keyword>
<evidence type="ECO:0000313" key="7">
    <source>
        <dbReference type="Proteomes" id="UP000199481"/>
    </source>
</evidence>
<dbReference type="InterPro" id="IPR013766">
    <property type="entry name" value="Thioredoxin_domain"/>
</dbReference>
<dbReference type="RefSeq" id="WP_035022253.1">
    <property type="nucleotide sequence ID" value="NZ_CP084916.1"/>
</dbReference>
<dbReference type="CDD" id="cd03014">
    <property type="entry name" value="PRX_Atyp2cys"/>
    <property type="match status" value="1"/>
</dbReference>
<dbReference type="PANTHER" id="PTHR43110">
    <property type="entry name" value="THIOL PEROXIDASE"/>
    <property type="match status" value="1"/>
</dbReference>
<dbReference type="Proteomes" id="UP000199481">
    <property type="component" value="Unassembled WGS sequence"/>
</dbReference>
<protein>
    <submittedName>
        <fullName evidence="6">Thiol peroxidase (Atypical 2-Cys peroxiredoxin)</fullName>
    </submittedName>
</protein>
<evidence type="ECO:0000256" key="2">
    <source>
        <dbReference type="ARBA" id="ARBA00022862"/>
    </source>
</evidence>
<dbReference type="InterPro" id="IPR000866">
    <property type="entry name" value="AhpC/TSA"/>
</dbReference>
<dbReference type="InterPro" id="IPR036249">
    <property type="entry name" value="Thioredoxin-like_sf"/>
</dbReference>
<dbReference type="InterPro" id="IPR050455">
    <property type="entry name" value="Tpx_Peroxidase_subfamily"/>
</dbReference>
<proteinExistence type="predicted"/>
<evidence type="ECO:0000256" key="4">
    <source>
        <dbReference type="ARBA" id="ARBA00023284"/>
    </source>
</evidence>
<dbReference type="Gene3D" id="3.40.30.10">
    <property type="entry name" value="Glutaredoxin"/>
    <property type="match status" value="1"/>
</dbReference>
<organism evidence="6 7">
    <name type="scientific">Carnobacterium viridans</name>
    <dbReference type="NCBI Taxonomy" id="174587"/>
    <lineage>
        <taxon>Bacteria</taxon>
        <taxon>Bacillati</taxon>
        <taxon>Bacillota</taxon>
        <taxon>Bacilli</taxon>
        <taxon>Lactobacillales</taxon>
        <taxon>Carnobacteriaceae</taxon>
        <taxon>Carnobacterium</taxon>
    </lineage>
</organism>
<sequence length="163" mass="18128">MEITRKGTPHKLRGIQTKVGDKAPEFNIKNLVDETVGLNEFSGKVVLISVIPDIDTRVCALQAKEFNKIASELEGVQLITISNNTKEEQAEWCAGKDISMEMLHDSELSFGNAYGLVMEDLDRLARSVFVVNPRGEITYQEIVPEMSSEPDYDKAIKAARAAR</sequence>
<keyword evidence="7" id="KW-1185">Reference proteome</keyword>